<dbReference type="EMBL" id="BJYX01000006">
    <property type="protein sequence ID" value="GEO29690.1"/>
    <property type="molecule type" value="Genomic_DNA"/>
</dbReference>
<comment type="caution">
    <text evidence="3">The sequence shown here is derived from an EMBL/GenBank/DDBJ whole genome shotgun (WGS) entry which is preliminary data.</text>
</comment>
<dbReference type="Gene3D" id="3.30.360.10">
    <property type="entry name" value="Dihydrodipicolinate Reductase, domain 2"/>
    <property type="match status" value="1"/>
</dbReference>
<keyword evidence="4" id="KW-1185">Reference proteome</keyword>
<evidence type="ECO:0000313" key="3">
    <source>
        <dbReference type="EMBL" id="GEO29690.1"/>
    </source>
</evidence>
<protein>
    <recommendedName>
        <fullName evidence="2">Gfo/Idh/MocA-like oxidoreductase C-terminal domain-containing protein</fullName>
    </recommendedName>
</protein>
<evidence type="ECO:0000256" key="1">
    <source>
        <dbReference type="ARBA" id="ARBA00010928"/>
    </source>
</evidence>
<reference evidence="3 4" key="1">
    <citation type="submission" date="2019-07" db="EMBL/GenBank/DDBJ databases">
        <title>Whole genome shotgun sequence of Terrabacter aerolatus NBRC 106305.</title>
        <authorList>
            <person name="Hosoyama A."/>
            <person name="Uohara A."/>
            <person name="Ohji S."/>
            <person name="Ichikawa N."/>
        </authorList>
    </citation>
    <scope>NUCLEOTIDE SEQUENCE [LARGE SCALE GENOMIC DNA]</scope>
    <source>
        <strain evidence="3 4">NBRC 106305</strain>
    </source>
</reference>
<name>A0A512D0A0_9MICO</name>
<proteinExistence type="inferred from homology"/>
<feature type="domain" description="Gfo/Idh/MocA-like oxidoreductase C-terminal" evidence="2">
    <location>
        <begin position="12"/>
        <end position="109"/>
    </location>
</feature>
<organism evidence="3 4">
    <name type="scientific">Terrabacter aerolatus</name>
    <dbReference type="NCBI Taxonomy" id="422442"/>
    <lineage>
        <taxon>Bacteria</taxon>
        <taxon>Bacillati</taxon>
        <taxon>Actinomycetota</taxon>
        <taxon>Actinomycetes</taxon>
        <taxon>Micrococcales</taxon>
        <taxon>Intrasporangiaceae</taxon>
        <taxon>Terrabacter</taxon>
    </lineage>
</organism>
<dbReference type="AlphaFoldDB" id="A0A512D0A0"/>
<comment type="similarity">
    <text evidence="1">Belongs to the Gfo/Idh/MocA family.</text>
</comment>
<gene>
    <name evidence="3" type="ORF">TAE01_15000</name>
</gene>
<dbReference type="Proteomes" id="UP000321534">
    <property type="component" value="Unassembled WGS sequence"/>
</dbReference>
<evidence type="ECO:0000313" key="4">
    <source>
        <dbReference type="Proteomes" id="UP000321534"/>
    </source>
</evidence>
<evidence type="ECO:0000259" key="2">
    <source>
        <dbReference type="Pfam" id="PF02894"/>
    </source>
</evidence>
<dbReference type="Pfam" id="PF02894">
    <property type="entry name" value="GFO_IDH_MocA_C"/>
    <property type="match status" value="1"/>
</dbReference>
<dbReference type="InterPro" id="IPR004104">
    <property type="entry name" value="Gfo/Idh/MocA-like_OxRdtase_C"/>
</dbReference>
<accession>A0A512D0A0</accession>
<sequence length="124" mass="13811">MNWLSPLKERVTTITGERGTFVADTLTADLTFYANGSVRVLRDEIAQFRGVSEGDVTRYAISKPEPLRTEHENYRDALNDKKSDIVTMRDGVDIVRVADACLASATMGRLLHLSGNDEVNWSHA</sequence>